<dbReference type="CDD" id="cd06261">
    <property type="entry name" value="TM_PBP2"/>
    <property type="match status" value="1"/>
</dbReference>
<evidence type="ECO:0000256" key="6">
    <source>
        <dbReference type="ARBA" id="ARBA00023136"/>
    </source>
</evidence>
<feature type="transmembrane region" description="Helical" evidence="7">
    <location>
        <begin position="240"/>
        <end position="261"/>
    </location>
</feature>
<feature type="transmembrane region" description="Helical" evidence="7">
    <location>
        <begin position="68"/>
        <end position="94"/>
    </location>
</feature>
<accession>A0A3G5FIZ1</accession>
<comment type="subcellular location">
    <subcellularLocation>
        <location evidence="1 7">Cell membrane</location>
        <topology evidence="1 7">Multi-pass membrane protein</topology>
    </subcellularLocation>
</comment>
<dbReference type="PANTHER" id="PTHR43744:SF12">
    <property type="entry name" value="ABC TRANSPORTER PERMEASE PROTEIN MG189-RELATED"/>
    <property type="match status" value="1"/>
</dbReference>
<dbReference type="Pfam" id="PF00528">
    <property type="entry name" value="BPD_transp_1"/>
    <property type="match status" value="1"/>
</dbReference>
<organism evidence="9 10">
    <name type="scientific">Tetragenococcus halophilus</name>
    <name type="common">Pediococcus halophilus</name>
    <dbReference type="NCBI Taxonomy" id="51669"/>
    <lineage>
        <taxon>Bacteria</taxon>
        <taxon>Bacillati</taxon>
        <taxon>Bacillota</taxon>
        <taxon>Bacilli</taxon>
        <taxon>Lactobacillales</taxon>
        <taxon>Enterococcaceae</taxon>
        <taxon>Tetragenococcus</taxon>
    </lineage>
</organism>
<dbReference type="PANTHER" id="PTHR43744">
    <property type="entry name" value="ABC TRANSPORTER PERMEASE PROTEIN MG189-RELATED-RELATED"/>
    <property type="match status" value="1"/>
</dbReference>
<keyword evidence="2 7" id="KW-0813">Transport</keyword>
<feature type="transmembrane region" description="Helical" evidence="7">
    <location>
        <begin position="12"/>
        <end position="33"/>
    </location>
</feature>
<dbReference type="Proteomes" id="UP000280475">
    <property type="component" value="Chromosome"/>
</dbReference>
<dbReference type="GO" id="GO:0005886">
    <property type="term" value="C:plasma membrane"/>
    <property type="evidence" value="ECO:0007669"/>
    <property type="project" value="UniProtKB-SubCell"/>
</dbReference>
<dbReference type="Gene3D" id="1.10.3720.10">
    <property type="entry name" value="MetI-like"/>
    <property type="match status" value="1"/>
</dbReference>
<dbReference type="PROSITE" id="PS50928">
    <property type="entry name" value="ABC_TM1"/>
    <property type="match status" value="1"/>
</dbReference>
<evidence type="ECO:0000256" key="2">
    <source>
        <dbReference type="ARBA" id="ARBA00022448"/>
    </source>
</evidence>
<evidence type="ECO:0000256" key="1">
    <source>
        <dbReference type="ARBA" id="ARBA00004651"/>
    </source>
</evidence>
<name>A0A3G5FIZ1_TETHA</name>
<evidence type="ECO:0000256" key="5">
    <source>
        <dbReference type="ARBA" id="ARBA00022989"/>
    </source>
</evidence>
<evidence type="ECO:0000256" key="7">
    <source>
        <dbReference type="RuleBase" id="RU363032"/>
    </source>
</evidence>
<evidence type="ECO:0000313" key="10">
    <source>
        <dbReference type="Proteomes" id="UP000280475"/>
    </source>
</evidence>
<evidence type="ECO:0000313" key="9">
    <source>
        <dbReference type="EMBL" id="AYW50280.1"/>
    </source>
</evidence>
<reference evidence="9 10" key="1">
    <citation type="journal article" date="2012" name="Int. J. Syst. Evol. Microbiol.">
        <title>Characterization of Tetragenococcus strains from sugar thick juice reveals a novel species, Tetragenococcus osmophilus sp. nov., and divides Tetragenococcus halophilus into two subspecies, T. halophilus subsp. halophilus subsp. nov. and T. halophilus subsp. flandriensis subsp. nov.</title>
        <authorList>
            <person name="Juste A."/>
            <person name="Van Trappen S."/>
            <person name="Verreth C."/>
            <person name="Cleenwerck I."/>
            <person name="De Vos P."/>
            <person name="Lievens B."/>
            <person name="Willems K.A."/>
        </authorList>
    </citation>
    <scope>NUCLEOTIDE SEQUENCE [LARGE SCALE GENOMIC DNA]</scope>
    <source>
        <strain evidence="9 10">LMG 26042</strain>
    </source>
</reference>
<dbReference type="InterPro" id="IPR000515">
    <property type="entry name" value="MetI-like"/>
</dbReference>
<comment type="similarity">
    <text evidence="7">Belongs to the binding-protein-dependent transport system permease family.</text>
</comment>
<feature type="transmembrane region" description="Helical" evidence="7">
    <location>
        <begin position="138"/>
        <end position="159"/>
    </location>
</feature>
<keyword evidence="6 7" id="KW-0472">Membrane</keyword>
<keyword evidence="4 7" id="KW-0812">Transmembrane</keyword>
<gene>
    <name evidence="9" type="ORF">C7H83_07315</name>
</gene>
<proteinExistence type="inferred from homology"/>
<protein>
    <submittedName>
        <fullName evidence="9">Carbohydrate ABC transporter permease</fullName>
    </submittedName>
</protein>
<dbReference type="InterPro" id="IPR035906">
    <property type="entry name" value="MetI-like_sf"/>
</dbReference>
<dbReference type="SUPFAM" id="SSF161098">
    <property type="entry name" value="MetI-like"/>
    <property type="match status" value="1"/>
</dbReference>
<evidence type="ECO:0000259" key="8">
    <source>
        <dbReference type="PROSITE" id="PS50928"/>
    </source>
</evidence>
<evidence type="ECO:0000256" key="4">
    <source>
        <dbReference type="ARBA" id="ARBA00022692"/>
    </source>
</evidence>
<dbReference type="AlphaFoldDB" id="A0A3G5FIZ1"/>
<dbReference type="GO" id="GO:0055085">
    <property type="term" value="P:transmembrane transport"/>
    <property type="evidence" value="ECO:0007669"/>
    <property type="project" value="InterPro"/>
</dbReference>
<keyword evidence="3" id="KW-1003">Cell membrane</keyword>
<evidence type="ECO:0000256" key="3">
    <source>
        <dbReference type="ARBA" id="ARBA00022475"/>
    </source>
</evidence>
<keyword evidence="5 7" id="KW-1133">Transmembrane helix</keyword>
<sequence length="275" mass="31401">MQHKRVNWTGTILLFIGSLAILFPLYITIITSFKSSEELASNSLLSLPETWSFQNFADVIEMTNFFRALWNSIIITVPTVILVILLHSLIGYVIARNMKKRWVKWIYYYIISAMFVPISIIMLPIVRQTGVLGLDNRFGMVVLNLVMQLAFHLFLYVGFIKTIPIDLEEAAYVDGASEWQTFWHVVFPLLKPMNATVGILVTITVWNDFLLPLVVLGGQSEFATIPLTQYIFDSQFSTDYPLTFASYLLAMLPMLIAYLIWQKRIINSVGGALKE</sequence>
<feature type="transmembrane region" description="Helical" evidence="7">
    <location>
        <begin position="106"/>
        <end position="126"/>
    </location>
</feature>
<dbReference type="EMBL" id="CP027768">
    <property type="protein sequence ID" value="AYW50280.1"/>
    <property type="molecule type" value="Genomic_DNA"/>
</dbReference>
<feature type="domain" description="ABC transmembrane type-1" evidence="8">
    <location>
        <begin position="69"/>
        <end position="261"/>
    </location>
</feature>